<evidence type="ECO:0000313" key="2">
    <source>
        <dbReference type="EMBL" id="PAT33699.1"/>
    </source>
</evidence>
<name>A0A2A2A7Y6_9BURK</name>
<dbReference type="RefSeq" id="WP_095550591.1">
    <property type="nucleotide sequence ID" value="NZ_NSJF01000007.1"/>
</dbReference>
<feature type="transmembrane region" description="Helical" evidence="1">
    <location>
        <begin position="30"/>
        <end position="55"/>
    </location>
</feature>
<feature type="transmembrane region" description="Helical" evidence="1">
    <location>
        <begin position="386"/>
        <end position="407"/>
    </location>
</feature>
<keyword evidence="1" id="KW-1133">Transmembrane helix</keyword>
<dbReference type="GO" id="GO:0005886">
    <property type="term" value="C:plasma membrane"/>
    <property type="evidence" value="ECO:0007669"/>
    <property type="project" value="TreeGrafter"/>
</dbReference>
<dbReference type="AlphaFoldDB" id="A0A2A2A7Y6"/>
<sequence length="408" mass="46292">MRHSIALFLLLIVTITYVVATALSAQHPAWPYVAAFAEAGMVGALADWFAVVALFRHPMGLPIPHTAVLAKNQQRLGTGLADFLDRNFLSGQHVRERLLRWNAAPWLAQWLQQPDNARALVQPMVATAQFGLTALDDERVRSFFTRNVRTALQQIDVSHSSAAVLDALTAEQRHQSLLDEMLTQLAGVVESDSAQQHITQAIARELRALRYLALDQAAARLTTRKIVAAIARNLAEMGESPEHPLRQRLDRAVRDWIERLRNDPQLQQKANQVRDDLLQHPALNEYLQALWGDLLRWLERDVQDPHSSLHQRLIAGITHLGRELQDNPQMQQWLNAQVQELGPQIVERYRPAIRRYISERVGQWDTRELIEEVETHLGRDLQYIRINGTLVGGLVGLVIHTLTQWAMG</sequence>
<protein>
    <submittedName>
        <fullName evidence="2">DUF445 domain-containing protein</fullName>
    </submittedName>
</protein>
<proteinExistence type="predicted"/>
<dbReference type="EMBL" id="NSJF01000007">
    <property type="protein sequence ID" value="PAT33699.1"/>
    <property type="molecule type" value="Genomic_DNA"/>
</dbReference>
<dbReference type="PANTHER" id="PTHR38442:SF1">
    <property type="entry name" value="INNER MEMBRANE PROTEIN"/>
    <property type="match status" value="1"/>
</dbReference>
<keyword evidence="1" id="KW-0472">Membrane</keyword>
<comment type="caution">
    <text evidence="2">The sequence shown here is derived from an EMBL/GenBank/DDBJ whole genome shotgun (WGS) entry which is preliminary data.</text>
</comment>
<evidence type="ECO:0000256" key="1">
    <source>
        <dbReference type="SAM" id="Phobius"/>
    </source>
</evidence>
<accession>A0A2A2A7Y6</accession>
<dbReference type="Pfam" id="PF04286">
    <property type="entry name" value="DUF445"/>
    <property type="match status" value="1"/>
</dbReference>
<dbReference type="InterPro" id="IPR007383">
    <property type="entry name" value="DUF445"/>
</dbReference>
<gene>
    <name evidence="2" type="ORF">CK620_12425</name>
</gene>
<reference evidence="2 3" key="1">
    <citation type="submission" date="2017-08" db="EMBL/GenBank/DDBJ databases">
        <title>WGS of Clinical strains of the CDC Group NO-1 linked to zoonotic infections in humans.</title>
        <authorList>
            <person name="Bernier A.-M."/>
            <person name="Bernard K."/>
        </authorList>
    </citation>
    <scope>NUCLEOTIDE SEQUENCE [LARGE SCALE GENOMIC DNA]</scope>
    <source>
        <strain evidence="2 3">NML03-0146</strain>
    </source>
</reference>
<dbReference type="Proteomes" id="UP000217999">
    <property type="component" value="Unassembled WGS sequence"/>
</dbReference>
<organism evidence="2 3">
    <name type="scientific">Vandammella animalimorsus</name>
    <dbReference type="NCBI Taxonomy" id="2029117"/>
    <lineage>
        <taxon>Bacteria</taxon>
        <taxon>Pseudomonadati</taxon>
        <taxon>Pseudomonadota</taxon>
        <taxon>Betaproteobacteria</taxon>
        <taxon>Burkholderiales</taxon>
        <taxon>Comamonadaceae</taxon>
        <taxon>Vandammella</taxon>
    </lineage>
</organism>
<dbReference type="PANTHER" id="PTHR38442">
    <property type="entry name" value="INNER MEMBRANE PROTEIN-RELATED"/>
    <property type="match status" value="1"/>
</dbReference>
<evidence type="ECO:0000313" key="3">
    <source>
        <dbReference type="Proteomes" id="UP000217999"/>
    </source>
</evidence>
<keyword evidence="1" id="KW-0812">Transmembrane</keyword>